<feature type="transmembrane region" description="Helical" evidence="1">
    <location>
        <begin position="62"/>
        <end position="86"/>
    </location>
</feature>
<proteinExistence type="predicted"/>
<sequence>MGANLSSTFVPDTSKVVLSPSDQFSDILVGIIWALVLYTCAMIWSTCFLVDRWKGPTDKNHVGTASVVGAVLLSTAWPVVMLYFMMAD</sequence>
<dbReference type="AlphaFoldDB" id="A0A8H4V8E0"/>
<evidence type="ECO:0000313" key="2">
    <source>
        <dbReference type="EMBL" id="KAF4511506.1"/>
    </source>
</evidence>
<keyword evidence="1" id="KW-0812">Transmembrane</keyword>
<accession>A0A8H4V8E0</accession>
<gene>
    <name evidence="2" type="ORF">G6O67_003294</name>
</gene>
<evidence type="ECO:0000313" key="3">
    <source>
        <dbReference type="Proteomes" id="UP000557566"/>
    </source>
</evidence>
<name>A0A8H4V8E0_9HYPO</name>
<organism evidence="2 3">
    <name type="scientific">Ophiocordyceps sinensis</name>
    <dbReference type="NCBI Taxonomy" id="72228"/>
    <lineage>
        <taxon>Eukaryota</taxon>
        <taxon>Fungi</taxon>
        <taxon>Dikarya</taxon>
        <taxon>Ascomycota</taxon>
        <taxon>Pezizomycotina</taxon>
        <taxon>Sordariomycetes</taxon>
        <taxon>Hypocreomycetidae</taxon>
        <taxon>Hypocreales</taxon>
        <taxon>Ophiocordycipitaceae</taxon>
        <taxon>Ophiocordyceps</taxon>
    </lineage>
</organism>
<dbReference type="EMBL" id="JAAVMX010000003">
    <property type="protein sequence ID" value="KAF4511506.1"/>
    <property type="molecule type" value="Genomic_DNA"/>
</dbReference>
<dbReference type="Proteomes" id="UP000557566">
    <property type="component" value="Unassembled WGS sequence"/>
</dbReference>
<keyword evidence="1" id="KW-0472">Membrane</keyword>
<comment type="caution">
    <text evidence="2">The sequence shown here is derived from an EMBL/GenBank/DDBJ whole genome shotgun (WGS) entry which is preliminary data.</text>
</comment>
<keyword evidence="3" id="KW-1185">Reference proteome</keyword>
<reference evidence="2 3" key="1">
    <citation type="journal article" date="2020" name="Genome Biol. Evol.">
        <title>A new high-quality draft genome assembly of the Chinese cordyceps Ophiocordyceps sinensis.</title>
        <authorList>
            <person name="Shu R."/>
            <person name="Zhang J."/>
            <person name="Meng Q."/>
            <person name="Zhang H."/>
            <person name="Zhou G."/>
            <person name="Li M."/>
            <person name="Wu P."/>
            <person name="Zhao Y."/>
            <person name="Chen C."/>
            <person name="Qin Q."/>
        </authorList>
    </citation>
    <scope>NUCLEOTIDE SEQUENCE [LARGE SCALE GENOMIC DNA]</scope>
    <source>
        <strain evidence="2 3">IOZ07</strain>
    </source>
</reference>
<dbReference type="OrthoDB" id="4987761at2759"/>
<feature type="transmembrane region" description="Helical" evidence="1">
    <location>
        <begin position="27"/>
        <end position="50"/>
    </location>
</feature>
<protein>
    <submittedName>
        <fullName evidence="2">Uncharacterized protein</fullName>
    </submittedName>
</protein>
<keyword evidence="1" id="KW-1133">Transmembrane helix</keyword>
<evidence type="ECO:0000256" key="1">
    <source>
        <dbReference type="SAM" id="Phobius"/>
    </source>
</evidence>